<dbReference type="InterPro" id="IPR003594">
    <property type="entry name" value="HATPase_dom"/>
</dbReference>
<dbReference type="SMART" id="SM00387">
    <property type="entry name" value="HATPase_c"/>
    <property type="match status" value="1"/>
</dbReference>
<dbReference type="InterPro" id="IPR003661">
    <property type="entry name" value="HisK_dim/P_dom"/>
</dbReference>
<dbReference type="InterPro" id="IPR036890">
    <property type="entry name" value="HATPase_C_sf"/>
</dbReference>
<name>A0A437KTJ0_9FLAO</name>
<sequence>MNVPSILIKKFVSNTDSANTKLVKMENNAFYFIHKNQLDKARTILFSNEYEKQKIIYKAGMDQLASQLDVFFKEQQNTLKKSFHSELLIMGFIIFILSVGWFFVFRFQYQAKSYLLNSIRLQKELNDMKERKTMKLAMANKELKKSEKKLIEINQELESFSYSISHDLRAPLRAINGYSQILNEDYGQNLDQEGIRILETIRSSATKMGTLIDDLLAFSRLGRKEILKTEVDMNKLIESVINEMNKSITHKAKINAANLHEVNADYSLLHQVMFNLVSNAIKYSSKGENPIVKISSEEKNGEIIFSINDNGVGFDMKYSDKLFGVFQRLHSYEEFKGTGVGLAIVHRIINKHGGKVWAEGIVNKGATFHFSLTKN</sequence>
<feature type="domain" description="Histidine kinase" evidence="8">
    <location>
        <begin position="163"/>
        <end position="375"/>
    </location>
</feature>
<dbReference type="PRINTS" id="PR00344">
    <property type="entry name" value="BCTRLSENSOR"/>
</dbReference>
<dbReference type="CDD" id="cd00082">
    <property type="entry name" value="HisKA"/>
    <property type="match status" value="1"/>
</dbReference>
<dbReference type="GO" id="GO:0030295">
    <property type="term" value="F:protein kinase activator activity"/>
    <property type="evidence" value="ECO:0007669"/>
    <property type="project" value="TreeGrafter"/>
</dbReference>
<reference evidence="9 10" key="1">
    <citation type="submission" date="2019-01" db="EMBL/GenBank/DDBJ databases">
        <authorList>
            <person name="Chen W.-M."/>
        </authorList>
    </citation>
    <scope>NUCLEOTIDE SEQUENCE [LARGE SCALE GENOMIC DNA]</scope>
    <source>
        <strain evidence="9 10">BBQ-12</strain>
    </source>
</reference>
<proteinExistence type="predicted"/>
<dbReference type="PANTHER" id="PTHR42878">
    <property type="entry name" value="TWO-COMPONENT HISTIDINE KINASE"/>
    <property type="match status" value="1"/>
</dbReference>
<protein>
    <recommendedName>
        <fullName evidence="2">histidine kinase</fullName>
        <ecNumber evidence="2">2.7.13.3</ecNumber>
    </recommendedName>
</protein>
<dbReference type="SMART" id="SM00388">
    <property type="entry name" value="HisKA"/>
    <property type="match status" value="1"/>
</dbReference>
<gene>
    <name evidence="9" type="ORF">EOD40_11580</name>
</gene>
<dbReference type="AlphaFoldDB" id="A0A437KTJ0"/>
<keyword evidence="5" id="KW-0418">Kinase</keyword>
<dbReference type="OrthoDB" id="9781208at2"/>
<keyword evidence="10" id="KW-1185">Reference proteome</keyword>
<dbReference type="Pfam" id="PF02518">
    <property type="entry name" value="HATPase_c"/>
    <property type="match status" value="1"/>
</dbReference>
<evidence type="ECO:0000256" key="6">
    <source>
        <dbReference type="SAM" id="Coils"/>
    </source>
</evidence>
<evidence type="ECO:0000313" key="9">
    <source>
        <dbReference type="EMBL" id="RVT75435.1"/>
    </source>
</evidence>
<dbReference type="Gene3D" id="1.10.287.130">
    <property type="match status" value="1"/>
</dbReference>
<dbReference type="Pfam" id="PF00512">
    <property type="entry name" value="HisKA"/>
    <property type="match status" value="1"/>
</dbReference>
<comment type="catalytic activity">
    <reaction evidence="1">
        <text>ATP + protein L-histidine = ADP + protein N-phospho-L-histidine.</text>
        <dbReference type="EC" id="2.7.13.3"/>
    </reaction>
</comment>
<evidence type="ECO:0000256" key="2">
    <source>
        <dbReference type="ARBA" id="ARBA00012438"/>
    </source>
</evidence>
<dbReference type="SUPFAM" id="SSF55874">
    <property type="entry name" value="ATPase domain of HSP90 chaperone/DNA topoisomerase II/histidine kinase"/>
    <property type="match status" value="1"/>
</dbReference>
<dbReference type="Proteomes" id="UP000285211">
    <property type="component" value="Unassembled WGS sequence"/>
</dbReference>
<keyword evidence="3" id="KW-0597">Phosphoprotein</keyword>
<feature type="coiled-coil region" evidence="6">
    <location>
        <begin position="129"/>
        <end position="156"/>
    </location>
</feature>
<evidence type="ECO:0000256" key="3">
    <source>
        <dbReference type="ARBA" id="ARBA00022553"/>
    </source>
</evidence>
<dbReference type="InterPro" id="IPR050351">
    <property type="entry name" value="BphY/WalK/GraS-like"/>
</dbReference>
<dbReference type="Gene3D" id="3.30.565.10">
    <property type="entry name" value="Histidine kinase-like ATPase, C-terminal domain"/>
    <property type="match status" value="1"/>
</dbReference>
<feature type="transmembrane region" description="Helical" evidence="7">
    <location>
        <begin position="87"/>
        <end position="109"/>
    </location>
</feature>
<evidence type="ECO:0000256" key="7">
    <source>
        <dbReference type="SAM" id="Phobius"/>
    </source>
</evidence>
<dbReference type="EMBL" id="SACJ01000006">
    <property type="protein sequence ID" value="RVT75435.1"/>
    <property type="molecule type" value="Genomic_DNA"/>
</dbReference>
<keyword evidence="7" id="KW-1133">Transmembrane helix</keyword>
<evidence type="ECO:0000313" key="10">
    <source>
        <dbReference type="Proteomes" id="UP000285211"/>
    </source>
</evidence>
<dbReference type="GO" id="GO:0000156">
    <property type="term" value="F:phosphorelay response regulator activity"/>
    <property type="evidence" value="ECO:0007669"/>
    <property type="project" value="TreeGrafter"/>
</dbReference>
<keyword evidence="4" id="KW-0808">Transferase</keyword>
<evidence type="ECO:0000256" key="5">
    <source>
        <dbReference type="ARBA" id="ARBA00022777"/>
    </source>
</evidence>
<dbReference type="GO" id="GO:0007234">
    <property type="term" value="P:osmosensory signaling via phosphorelay pathway"/>
    <property type="evidence" value="ECO:0007669"/>
    <property type="project" value="TreeGrafter"/>
</dbReference>
<comment type="caution">
    <text evidence="9">The sequence shown here is derived from an EMBL/GenBank/DDBJ whole genome shotgun (WGS) entry which is preliminary data.</text>
</comment>
<dbReference type="SUPFAM" id="SSF47384">
    <property type="entry name" value="Homodimeric domain of signal transducing histidine kinase"/>
    <property type="match status" value="1"/>
</dbReference>
<dbReference type="GO" id="GO:0000155">
    <property type="term" value="F:phosphorelay sensor kinase activity"/>
    <property type="evidence" value="ECO:0007669"/>
    <property type="project" value="InterPro"/>
</dbReference>
<dbReference type="InterPro" id="IPR004358">
    <property type="entry name" value="Sig_transdc_His_kin-like_C"/>
</dbReference>
<evidence type="ECO:0000256" key="1">
    <source>
        <dbReference type="ARBA" id="ARBA00000085"/>
    </source>
</evidence>
<organism evidence="9 10">
    <name type="scientific">Flavobacterium sufflavum</name>
    <dbReference type="NCBI Taxonomy" id="1921138"/>
    <lineage>
        <taxon>Bacteria</taxon>
        <taxon>Pseudomonadati</taxon>
        <taxon>Bacteroidota</taxon>
        <taxon>Flavobacteriia</taxon>
        <taxon>Flavobacteriales</taxon>
        <taxon>Flavobacteriaceae</taxon>
        <taxon>Flavobacterium</taxon>
    </lineage>
</organism>
<evidence type="ECO:0000256" key="4">
    <source>
        <dbReference type="ARBA" id="ARBA00022679"/>
    </source>
</evidence>
<dbReference type="PROSITE" id="PS50109">
    <property type="entry name" value="HIS_KIN"/>
    <property type="match status" value="1"/>
</dbReference>
<keyword evidence="7" id="KW-0812">Transmembrane</keyword>
<keyword evidence="7" id="KW-0472">Membrane</keyword>
<keyword evidence="6" id="KW-0175">Coiled coil</keyword>
<accession>A0A437KTJ0</accession>
<dbReference type="InterPro" id="IPR036097">
    <property type="entry name" value="HisK_dim/P_sf"/>
</dbReference>
<dbReference type="EC" id="2.7.13.3" evidence="2"/>
<dbReference type="InterPro" id="IPR005467">
    <property type="entry name" value="His_kinase_dom"/>
</dbReference>
<dbReference type="PANTHER" id="PTHR42878:SF15">
    <property type="entry name" value="BACTERIOPHYTOCHROME"/>
    <property type="match status" value="1"/>
</dbReference>
<evidence type="ECO:0000259" key="8">
    <source>
        <dbReference type="PROSITE" id="PS50109"/>
    </source>
</evidence>
<dbReference type="FunFam" id="3.30.565.10:FF:000006">
    <property type="entry name" value="Sensor histidine kinase WalK"/>
    <property type="match status" value="1"/>
</dbReference>